<evidence type="ECO:0000313" key="11">
    <source>
        <dbReference type="Proteomes" id="UP000726105"/>
    </source>
</evidence>
<proteinExistence type="predicted"/>
<keyword evidence="4 5" id="KW-0408">Iron</keyword>
<name>A0A935CGQ8_9MICO</name>
<keyword evidence="3" id="KW-0560">Oxidoreductase</keyword>
<dbReference type="GO" id="GO:0008199">
    <property type="term" value="F:ferric iron binding"/>
    <property type="evidence" value="ECO:0007669"/>
    <property type="project" value="InterPro"/>
</dbReference>
<evidence type="ECO:0000259" key="7">
    <source>
        <dbReference type="PROSITE" id="PS50905"/>
    </source>
</evidence>
<dbReference type="InterPro" id="IPR012347">
    <property type="entry name" value="Ferritin-like"/>
</dbReference>
<keyword evidence="2 5" id="KW-0479">Metal-binding</keyword>
<dbReference type="EMBL" id="JADIXZ010000010">
    <property type="protein sequence ID" value="MBK6302391.1"/>
    <property type="molecule type" value="Genomic_DNA"/>
</dbReference>
<dbReference type="InterPro" id="IPR009078">
    <property type="entry name" value="Ferritin-like_SF"/>
</dbReference>
<evidence type="ECO:0000256" key="4">
    <source>
        <dbReference type="ARBA" id="ARBA00023004"/>
    </source>
</evidence>
<dbReference type="Proteomes" id="UP000726105">
    <property type="component" value="Unassembled WGS sequence"/>
</dbReference>
<organism evidence="8 10">
    <name type="scientific">Candidatus Phosphoribacter hodrii</name>
    <dbReference type="NCBI Taxonomy" id="2953743"/>
    <lineage>
        <taxon>Bacteria</taxon>
        <taxon>Bacillati</taxon>
        <taxon>Actinomycetota</taxon>
        <taxon>Actinomycetes</taxon>
        <taxon>Micrococcales</taxon>
        <taxon>Dermatophilaceae</taxon>
        <taxon>Candidatus Phosphoribacter</taxon>
    </lineage>
</organism>
<evidence type="ECO:0000256" key="1">
    <source>
        <dbReference type="ARBA" id="ARBA00022434"/>
    </source>
</evidence>
<dbReference type="Gene3D" id="1.20.1260.10">
    <property type="match status" value="1"/>
</dbReference>
<comment type="caution">
    <text evidence="8">The sequence shown here is derived from an EMBL/GenBank/DDBJ whole genome shotgun (WGS) entry which is preliminary data.</text>
</comment>
<dbReference type="GO" id="GO:0006879">
    <property type="term" value="P:intracellular iron ion homeostasis"/>
    <property type="evidence" value="ECO:0007669"/>
    <property type="project" value="UniProtKB-KW"/>
</dbReference>
<evidence type="ECO:0000256" key="3">
    <source>
        <dbReference type="ARBA" id="ARBA00023002"/>
    </source>
</evidence>
<sequence length="182" mass="20193">MRRYSGPVTTPRFAAALNAQIGNEFAAHLQYVAIAVHFDALTMPQMASFFYVHAREERDHAMMMVRYLLDTEAEVTIPGSEAPITRFDGVVEPIELSLSQERTVTEQVYALTRIAREENDYGAEQFMQWFIKEQVEEVAKMSSLLTVAKRNTDSIADLEAYVAGQQANGGGVDPTAPSIADA</sequence>
<dbReference type="EMBL" id="JADJIB010000005">
    <property type="protein sequence ID" value="MBK7274296.1"/>
    <property type="molecule type" value="Genomic_DNA"/>
</dbReference>
<dbReference type="GO" id="GO:0005829">
    <property type="term" value="C:cytosol"/>
    <property type="evidence" value="ECO:0007669"/>
    <property type="project" value="TreeGrafter"/>
</dbReference>
<dbReference type="PANTHER" id="PTHR11431:SF127">
    <property type="entry name" value="BACTERIAL NON-HEME FERRITIN"/>
    <property type="match status" value="1"/>
</dbReference>
<evidence type="ECO:0000256" key="2">
    <source>
        <dbReference type="ARBA" id="ARBA00022723"/>
    </source>
</evidence>
<feature type="binding site" evidence="5">
    <location>
        <position position="134"/>
    </location>
    <ligand>
        <name>Fe cation</name>
        <dbReference type="ChEBI" id="CHEBI:24875"/>
        <label>1</label>
    </ligand>
</feature>
<dbReference type="InterPro" id="IPR008331">
    <property type="entry name" value="Ferritin_DPS_dom"/>
</dbReference>
<keyword evidence="1 6" id="KW-0409">Iron storage</keyword>
<dbReference type="Pfam" id="PF00210">
    <property type="entry name" value="Ferritin"/>
    <property type="match status" value="1"/>
</dbReference>
<dbReference type="GO" id="GO:0004322">
    <property type="term" value="F:ferroxidase activity"/>
    <property type="evidence" value="ECO:0007669"/>
    <property type="project" value="TreeGrafter"/>
</dbReference>
<dbReference type="PROSITE" id="PS50905">
    <property type="entry name" value="FERRITIN_LIKE"/>
    <property type="match status" value="1"/>
</dbReference>
<feature type="binding site" evidence="5">
    <location>
        <position position="57"/>
    </location>
    <ligand>
        <name>Fe cation</name>
        <dbReference type="ChEBI" id="CHEBI:24875"/>
        <label>1</label>
    </ligand>
</feature>
<accession>A0A935CGQ8</accession>
<feature type="binding site" evidence="5">
    <location>
        <position position="24"/>
    </location>
    <ligand>
        <name>Fe cation</name>
        <dbReference type="ChEBI" id="CHEBI:24875"/>
        <label>1</label>
    </ligand>
</feature>
<evidence type="ECO:0000256" key="6">
    <source>
        <dbReference type="RuleBase" id="RU361145"/>
    </source>
</evidence>
<evidence type="ECO:0000313" key="9">
    <source>
        <dbReference type="EMBL" id="MBK7274296.1"/>
    </source>
</evidence>
<dbReference type="SUPFAM" id="SSF47240">
    <property type="entry name" value="Ferritin-like"/>
    <property type="match status" value="1"/>
</dbReference>
<dbReference type="InterPro" id="IPR041719">
    <property type="entry name" value="Ferritin_prok"/>
</dbReference>
<dbReference type="AlphaFoldDB" id="A0A935CGQ8"/>
<dbReference type="InterPro" id="IPR001519">
    <property type="entry name" value="Ferritin"/>
</dbReference>
<evidence type="ECO:0000313" key="10">
    <source>
        <dbReference type="Proteomes" id="UP000718281"/>
    </source>
</evidence>
<feature type="binding site" evidence="5">
    <location>
        <position position="60"/>
    </location>
    <ligand>
        <name>Fe cation</name>
        <dbReference type="ChEBI" id="CHEBI:24875"/>
        <label>1</label>
    </ligand>
</feature>
<protein>
    <recommendedName>
        <fullName evidence="6">Ferritin</fullName>
    </recommendedName>
</protein>
<feature type="binding site" evidence="5">
    <location>
        <position position="101"/>
    </location>
    <ligand>
        <name>Fe cation</name>
        <dbReference type="ChEBI" id="CHEBI:24875"/>
        <label>1</label>
    </ligand>
</feature>
<dbReference type="GO" id="GO:0008198">
    <property type="term" value="F:ferrous iron binding"/>
    <property type="evidence" value="ECO:0007669"/>
    <property type="project" value="TreeGrafter"/>
</dbReference>
<dbReference type="PANTHER" id="PTHR11431">
    <property type="entry name" value="FERRITIN"/>
    <property type="match status" value="1"/>
</dbReference>
<feature type="domain" description="Ferritin-like diiron" evidence="7">
    <location>
        <begin position="7"/>
        <end position="152"/>
    </location>
</feature>
<dbReference type="GO" id="GO:0006826">
    <property type="term" value="P:iron ion transport"/>
    <property type="evidence" value="ECO:0007669"/>
    <property type="project" value="InterPro"/>
</dbReference>
<gene>
    <name evidence="8" type="ORF">IPF40_15675</name>
    <name evidence="9" type="ORF">IPI13_14395</name>
</gene>
<reference evidence="10 11" key="1">
    <citation type="submission" date="2020-10" db="EMBL/GenBank/DDBJ databases">
        <title>Connecting structure to function with the recovery of over 1000 high-quality activated sludge metagenome-assembled genomes encoding full-length rRNA genes using long-read sequencing.</title>
        <authorList>
            <person name="Singleton C.M."/>
            <person name="Petriglieri F."/>
            <person name="Kristensen J.M."/>
            <person name="Kirkegaard R.H."/>
            <person name="Michaelsen T.Y."/>
            <person name="Andersen M.H."/>
            <person name="Karst S.M."/>
            <person name="Dueholm M.S."/>
            <person name="Nielsen P.H."/>
            <person name="Albertsen M."/>
        </authorList>
    </citation>
    <scope>NUCLEOTIDE SEQUENCE [LARGE SCALE GENOMIC DNA]</scope>
    <source>
        <strain evidence="8">AalE_18-Q3-R2-46_BAT3C.188</strain>
        <strain evidence="9">Ega_18-Q3-R5-49_MAXAC.001</strain>
    </source>
</reference>
<dbReference type="InterPro" id="IPR009040">
    <property type="entry name" value="Ferritin-like_diiron"/>
</dbReference>
<evidence type="ECO:0000256" key="5">
    <source>
        <dbReference type="PIRSR" id="PIRSR601519-1"/>
    </source>
</evidence>
<evidence type="ECO:0000313" key="8">
    <source>
        <dbReference type="EMBL" id="MBK6302391.1"/>
    </source>
</evidence>
<dbReference type="CDD" id="cd01055">
    <property type="entry name" value="Nonheme_Ferritin"/>
    <property type="match status" value="1"/>
</dbReference>
<dbReference type="Proteomes" id="UP000718281">
    <property type="component" value="Unassembled WGS sequence"/>
</dbReference>